<dbReference type="FunFam" id="3.20.20.70:FF:000096">
    <property type="entry name" value="Thiamine-phosphate synthase"/>
    <property type="match status" value="1"/>
</dbReference>
<feature type="binding site" evidence="10">
    <location>
        <begin position="189"/>
        <end position="190"/>
    </location>
    <ligand>
        <name>2-[(2R,5Z)-2-carboxy-4-methylthiazol-5(2H)-ylidene]ethyl phosphate</name>
        <dbReference type="ChEBI" id="CHEBI:62899"/>
    </ligand>
</feature>
<gene>
    <name evidence="10" type="primary">thiE</name>
    <name evidence="14" type="ORF">AXF13_12265</name>
</gene>
<protein>
    <recommendedName>
        <fullName evidence="10">Thiamine-phosphate synthase</fullName>
        <shortName evidence="10">TP synthase</shortName>
        <shortName evidence="10">TPS</shortName>
        <ecNumber evidence="10">2.5.1.3</ecNumber>
    </recommendedName>
    <alternativeName>
        <fullName evidence="10">Thiamine-phosphate pyrophosphorylase</fullName>
        <shortName evidence="10">TMP pyrophosphorylase</shortName>
        <shortName evidence="10">TMP-PPase</shortName>
    </alternativeName>
</protein>
<evidence type="ECO:0000256" key="3">
    <source>
        <dbReference type="ARBA" id="ARBA00022679"/>
    </source>
</evidence>
<evidence type="ECO:0000313" key="15">
    <source>
        <dbReference type="Proteomes" id="UP000069241"/>
    </source>
</evidence>
<proteinExistence type="inferred from homology"/>
<evidence type="ECO:0000256" key="10">
    <source>
        <dbReference type="HAMAP-Rule" id="MF_00097"/>
    </source>
</evidence>
<dbReference type="InterPro" id="IPR022998">
    <property type="entry name" value="ThiamineP_synth_TenI"/>
</dbReference>
<dbReference type="PANTHER" id="PTHR20857">
    <property type="entry name" value="THIAMINE-PHOSPHATE PYROPHOSPHORYLASE"/>
    <property type="match status" value="1"/>
</dbReference>
<reference evidence="15" key="1">
    <citation type="submission" date="2016-02" db="EMBL/GenBank/DDBJ databases">
        <authorList>
            <person name="Holder M.E."/>
            <person name="Ajami N.J."/>
            <person name="Petrosino J.F."/>
        </authorList>
    </citation>
    <scope>NUCLEOTIDE SEQUENCE [LARGE SCALE GENOMIC DNA]</scope>
    <source>
        <strain evidence="15">CCUG 45958</strain>
    </source>
</reference>
<comment type="similarity">
    <text evidence="10 11">Belongs to the thiamine-phosphate synthase family.</text>
</comment>
<evidence type="ECO:0000256" key="6">
    <source>
        <dbReference type="ARBA" id="ARBA00022977"/>
    </source>
</evidence>
<name>A0A0X8JL72_9BACT</name>
<evidence type="ECO:0000256" key="11">
    <source>
        <dbReference type="RuleBase" id="RU003826"/>
    </source>
</evidence>
<feature type="binding site" evidence="10">
    <location>
        <begin position="41"/>
        <end position="45"/>
    </location>
    <ligand>
        <name>4-amino-2-methyl-5-(diphosphooxymethyl)pyrimidine</name>
        <dbReference type="ChEBI" id="CHEBI:57841"/>
    </ligand>
</feature>
<comment type="cofactor">
    <cofactor evidence="10">
        <name>Mg(2+)</name>
        <dbReference type="ChEBI" id="CHEBI:18420"/>
    </cofactor>
    <text evidence="10">Binds 1 Mg(2+) ion per subunit.</text>
</comment>
<feature type="binding site" evidence="10">
    <location>
        <position position="169"/>
    </location>
    <ligand>
        <name>2-[(2R,5Z)-2-carboxy-4-methylthiazol-5(2H)-ylidene]ethyl phosphate</name>
        <dbReference type="ChEBI" id="CHEBI:62899"/>
    </ligand>
</feature>
<keyword evidence="3 10" id="KW-0808">Transferase</keyword>
<feature type="binding site" evidence="10">
    <location>
        <position position="112"/>
    </location>
    <ligand>
        <name>4-amino-2-methyl-5-(diphosphooxymethyl)pyrimidine</name>
        <dbReference type="ChEBI" id="CHEBI:57841"/>
    </ligand>
</feature>
<dbReference type="CDD" id="cd00564">
    <property type="entry name" value="TMP_TenI"/>
    <property type="match status" value="1"/>
</dbReference>
<keyword evidence="6 10" id="KW-0784">Thiamine biosynthesis</keyword>
<dbReference type="NCBIfam" id="TIGR00693">
    <property type="entry name" value="thiE"/>
    <property type="match status" value="1"/>
</dbReference>
<keyword evidence="15" id="KW-1185">Reference proteome</keyword>
<feature type="binding site" evidence="10">
    <location>
        <position position="73"/>
    </location>
    <ligand>
        <name>4-amino-2-methyl-5-(diphosphooxymethyl)pyrimidine</name>
        <dbReference type="ChEBI" id="CHEBI:57841"/>
    </ligand>
</feature>
<feature type="binding site" evidence="10">
    <location>
        <position position="93"/>
    </location>
    <ligand>
        <name>Mg(2+)</name>
        <dbReference type="ChEBI" id="CHEBI:18420"/>
    </ligand>
</feature>
<dbReference type="SUPFAM" id="SSF51391">
    <property type="entry name" value="Thiamin phosphate synthase"/>
    <property type="match status" value="1"/>
</dbReference>
<dbReference type="PANTHER" id="PTHR20857:SF15">
    <property type="entry name" value="THIAMINE-PHOSPHATE SYNTHASE"/>
    <property type="match status" value="1"/>
</dbReference>
<organism evidence="14 15">
    <name type="scientific">Desulfovibrio fairfieldensis</name>
    <dbReference type="NCBI Taxonomy" id="44742"/>
    <lineage>
        <taxon>Bacteria</taxon>
        <taxon>Pseudomonadati</taxon>
        <taxon>Thermodesulfobacteriota</taxon>
        <taxon>Desulfovibrionia</taxon>
        <taxon>Desulfovibrionales</taxon>
        <taxon>Desulfovibrionaceae</taxon>
        <taxon>Desulfovibrio</taxon>
    </lineage>
</organism>
<evidence type="ECO:0000256" key="5">
    <source>
        <dbReference type="ARBA" id="ARBA00022842"/>
    </source>
</evidence>
<dbReference type="GO" id="GO:0000287">
    <property type="term" value="F:magnesium ion binding"/>
    <property type="evidence" value="ECO:0007669"/>
    <property type="project" value="UniProtKB-UniRule"/>
</dbReference>
<comment type="catalytic activity">
    <reaction evidence="9 10 11">
        <text>2-[(2R,5Z)-2-carboxy-4-methylthiazol-5(2H)-ylidene]ethyl phosphate + 4-amino-2-methyl-5-(diphosphooxymethyl)pyrimidine + 2 H(+) = thiamine phosphate + CO2 + diphosphate</text>
        <dbReference type="Rhea" id="RHEA:47844"/>
        <dbReference type="ChEBI" id="CHEBI:15378"/>
        <dbReference type="ChEBI" id="CHEBI:16526"/>
        <dbReference type="ChEBI" id="CHEBI:33019"/>
        <dbReference type="ChEBI" id="CHEBI:37575"/>
        <dbReference type="ChEBI" id="CHEBI:57841"/>
        <dbReference type="ChEBI" id="CHEBI:62899"/>
        <dbReference type="EC" id="2.5.1.3"/>
    </reaction>
</comment>
<evidence type="ECO:0000256" key="9">
    <source>
        <dbReference type="ARBA" id="ARBA00047883"/>
    </source>
</evidence>
<dbReference type="GO" id="GO:0009228">
    <property type="term" value="P:thiamine biosynthetic process"/>
    <property type="evidence" value="ECO:0007669"/>
    <property type="project" value="UniProtKB-KW"/>
</dbReference>
<feature type="domain" description="Thiamine phosphate synthase/TenI" evidence="13">
    <location>
        <begin position="11"/>
        <end position="191"/>
    </location>
</feature>
<keyword evidence="4 10" id="KW-0479">Metal-binding</keyword>
<comment type="catalytic activity">
    <reaction evidence="8 10 11">
        <text>2-(2-carboxy-4-methylthiazol-5-yl)ethyl phosphate + 4-amino-2-methyl-5-(diphosphooxymethyl)pyrimidine + 2 H(+) = thiamine phosphate + CO2 + diphosphate</text>
        <dbReference type="Rhea" id="RHEA:47848"/>
        <dbReference type="ChEBI" id="CHEBI:15378"/>
        <dbReference type="ChEBI" id="CHEBI:16526"/>
        <dbReference type="ChEBI" id="CHEBI:33019"/>
        <dbReference type="ChEBI" id="CHEBI:37575"/>
        <dbReference type="ChEBI" id="CHEBI:57841"/>
        <dbReference type="ChEBI" id="CHEBI:62890"/>
        <dbReference type="EC" id="2.5.1.3"/>
    </reaction>
</comment>
<accession>A0A0X8JL72</accession>
<dbReference type="KEGG" id="dfi:AXF13_12265"/>
<dbReference type="Gene3D" id="3.20.20.70">
    <property type="entry name" value="Aldolase class I"/>
    <property type="match status" value="1"/>
</dbReference>
<keyword evidence="5 10" id="KW-0460">Magnesium</keyword>
<feature type="binding site" evidence="10">
    <location>
        <position position="74"/>
    </location>
    <ligand>
        <name>Mg(2+)</name>
        <dbReference type="ChEBI" id="CHEBI:18420"/>
    </ligand>
</feature>
<evidence type="ECO:0000256" key="4">
    <source>
        <dbReference type="ARBA" id="ARBA00022723"/>
    </source>
</evidence>
<dbReference type="EC" id="2.5.1.3" evidence="10"/>
<dbReference type="InterPro" id="IPR034291">
    <property type="entry name" value="TMP_synthase"/>
</dbReference>
<evidence type="ECO:0000259" key="13">
    <source>
        <dbReference type="Pfam" id="PF02581"/>
    </source>
</evidence>
<dbReference type="UniPathway" id="UPA00060">
    <property type="reaction ID" value="UER00141"/>
</dbReference>
<dbReference type="GO" id="GO:0009229">
    <property type="term" value="P:thiamine diphosphate biosynthetic process"/>
    <property type="evidence" value="ECO:0007669"/>
    <property type="project" value="UniProtKB-UniRule"/>
</dbReference>
<evidence type="ECO:0000256" key="7">
    <source>
        <dbReference type="ARBA" id="ARBA00047334"/>
    </source>
</evidence>
<comment type="catalytic activity">
    <reaction evidence="7 10 11">
        <text>4-methyl-5-(2-phosphooxyethyl)-thiazole + 4-amino-2-methyl-5-(diphosphooxymethyl)pyrimidine + H(+) = thiamine phosphate + diphosphate</text>
        <dbReference type="Rhea" id="RHEA:22328"/>
        <dbReference type="ChEBI" id="CHEBI:15378"/>
        <dbReference type="ChEBI" id="CHEBI:33019"/>
        <dbReference type="ChEBI" id="CHEBI:37575"/>
        <dbReference type="ChEBI" id="CHEBI:57841"/>
        <dbReference type="ChEBI" id="CHEBI:58296"/>
        <dbReference type="EC" id="2.5.1.3"/>
    </reaction>
</comment>
<dbReference type="Pfam" id="PF02581">
    <property type="entry name" value="TMP-TENI"/>
    <property type="match status" value="1"/>
</dbReference>
<feature type="binding site" evidence="10">
    <location>
        <position position="141"/>
    </location>
    <ligand>
        <name>4-amino-2-methyl-5-(diphosphooxymethyl)pyrimidine</name>
        <dbReference type="ChEBI" id="CHEBI:57841"/>
    </ligand>
</feature>
<evidence type="ECO:0000256" key="2">
    <source>
        <dbReference type="ARBA" id="ARBA00005165"/>
    </source>
</evidence>
<dbReference type="EMBL" id="CP014229">
    <property type="protein sequence ID" value="AMD90834.1"/>
    <property type="molecule type" value="Genomic_DNA"/>
</dbReference>
<dbReference type="RefSeq" id="WP_062253629.1">
    <property type="nucleotide sequence ID" value="NZ_CP014229.1"/>
</dbReference>
<dbReference type="HAMAP" id="MF_00097">
    <property type="entry name" value="TMP_synthase"/>
    <property type="match status" value="1"/>
</dbReference>
<evidence type="ECO:0000256" key="12">
    <source>
        <dbReference type="RuleBase" id="RU004253"/>
    </source>
</evidence>
<dbReference type="GO" id="GO:0004789">
    <property type="term" value="F:thiamine-phosphate diphosphorylase activity"/>
    <property type="evidence" value="ECO:0007669"/>
    <property type="project" value="UniProtKB-UniRule"/>
</dbReference>
<comment type="pathway">
    <text evidence="2 10 12">Cofactor biosynthesis; thiamine diphosphate biosynthesis; thiamine phosphate from 4-amino-2-methyl-5-diphosphomethylpyrimidine and 4-methyl-5-(2-phosphoethyl)-thiazole: step 1/1.</text>
</comment>
<dbReference type="InterPro" id="IPR013785">
    <property type="entry name" value="Aldolase_TIM"/>
</dbReference>
<dbReference type="AlphaFoldDB" id="A0A0X8JL72"/>
<evidence type="ECO:0000256" key="1">
    <source>
        <dbReference type="ARBA" id="ARBA00003814"/>
    </source>
</evidence>
<dbReference type="GO" id="GO:0005737">
    <property type="term" value="C:cytoplasm"/>
    <property type="evidence" value="ECO:0007669"/>
    <property type="project" value="TreeGrafter"/>
</dbReference>
<dbReference type="Proteomes" id="UP000069241">
    <property type="component" value="Chromosome"/>
</dbReference>
<dbReference type="InterPro" id="IPR036206">
    <property type="entry name" value="ThiamineP_synth_sf"/>
</dbReference>
<evidence type="ECO:0000256" key="8">
    <source>
        <dbReference type="ARBA" id="ARBA00047851"/>
    </source>
</evidence>
<comment type="function">
    <text evidence="1 10">Condenses 4-methyl-5-(beta-hydroxyethyl)thiazole monophosphate (THZ-P) and 2-methyl-4-amino-5-hydroxymethyl pyrimidine pyrophosphate (HMP-PP) to form thiamine monophosphate (TMP).</text>
</comment>
<dbReference type="STRING" id="44742.AXF13_12265"/>
<feature type="binding site" evidence="10">
    <location>
        <begin position="138"/>
        <end position="140"/>
    </location>
    <ligand>
        <name>2-[(2R,5Z)-2-carboxy-4-methylthiazol-5(2H)-ylidene]ethyl phosphate</name>
        <dbReference type="ChEBI" id="CHEBI:62899"/>
    </ligand>
</feature>
<evidence type="ECO:0000313" key="14">
    <source>
        <dbReference type="EMBL" id="AMD90834.1"/>
    </source>
</evidence>
<sequence>MPAILPGRTDLYALTDSRLSLGRPLAVVAGALLESGVRILQYREKKLKAGKMLEECRLLRRLTERAGACFIVNDHIDIAMLVGADGVHIGQEDLPVPEVRRLVGPDMLIGLSTHTPEQAVAAVNAGADYIGVGPIFATQTKEDVVDPVGFEYLEWVARNIELPFVAIGGIKEHNIADVARHGARCCALVSELVGAQDIHAKVEAVRRAMREGLGPDGAPAAR</sequence>